<keyword evidence="3" id="KW-0315">Glutamine amidotransferase</keyword>
<dbReference type="InterPro" id="IPR029055">
    <property type="entry name" value="Ntn_hydrolases_N"/>
</dbReference>
<dbReference type="InterPro" id="IPR001962">
    <property type="entry name" value="Asn_synthase"/>
</dbReference>
<accession>A0A0F4ZKQ7</accession>
<evidence type="ECO:0000313" key="7">
    <source>
        <dbReference type="Proteomes" id="UP000033483"/>
    </source>
</evidence>
<dbReference type="PANTHER" id="PTHR45937">
    <property type="entry name" value="ASPARAGINE SYNTHETASE DOMAIN-CONTAINING PROTEIN 1"/>
    <property type="match status" value="1"/>
</dbReference>
<gene>
    <name evidence="6" type="ORF">TD95_003668</name>
</gene>
<evidence type="ECO:0000259" key="5">
    <source>
        <dbReference type="PROSITE" id="PS51278"/>
    </source>
</evidence>
<keyword evidence="1" id="KW-0028">Amino-acid biosynthesis</keyword>
<dbReference type="Gene3D" id="3.40.50.620">
    <property type="entry name" value="HUPs"/>
    <property type="match status" value="1"/>
</dbReference>
<dbReference type="SUPFAM" id="SSF56235">
    <property type="entry name" value="N-terminal nucleophile aminohydrolases (Ntn hydrolases)"/>
    <property type="match status" value="1"/>
</dbReference>
<dbReference type="SUPFAM" id="SSF52402">
    <property type="entry name" value="Adenine nucleotide alpha hydrolases-like"/>
    <property type="match status" value="1"/>
</dbReference>
<dbReference type="GO" id="GO:0006529">
    <property type="term" value="P:asparagine biosynthetic process"/>
    <property type="evidence" value="ECO:0007669"/>
    <property type="project" value="UniProtKB-KW"/>
</dbReference>
<dbReference type="Proteomes" id="UP000033483">
    <property type="component" value="Unassembled WGS sequence"/>
</dbReference>
<keyword evidence="2" id="KW-0061">Asparagine biosynthesis</keyword>
<dbReference type="CDD" id="cd01991">
    <property type="entry name" value="Asn_synthase_B_C"/>
    <property type="match status" value="1"/>
</dbReference>
<dbReference type="GO" id="GO:0004066">
    <property type="term" value="F:asparagine synthase (glutamine-hydrolyzing) activity"/>
    <property type="evidence" value="ECO:0007669"/>
    <property type="project" value="InterPro"/>
</dbReference>
<comment type="caution">
    <text evidence="6">The sequence shown here is derived from an EMBL/GenBank/DDBJ whole genome shotgun (WGS) entry which is preliminary data.</text>
</comment>
<proteinExistence type="predicted"/>
<dbReference type="Gene3D" id="3.60.20.10">
    <property type="entry name" value="Glutamine Phosphoribosylpyrophosphate, subunit 1, domain 1"/>
    <property type="match status" value="1"/>
</dbReference>
<dbReference type="InterPro" id="IPR014729">
    <property type="entry name" value="Rossmann-like_a/b/a_fold"/>
</dbReference>
<protein>
    <recommendedName>
        <fullName evidence="5">Glutamine amidotransferase type-2 domain-containing protein</fullName>
    </recommendedName>
</protein>
<dbReference type="InterPro" id="IPR017932">
    <property type="entry name" value="GATase_2_dom"/>
</dbReference>
<sequence length="867" mass="93744">MCGIYACISKNPTVVPEKLHLLLRHRGPDHFSIFSSPAFSTQDMITNQVLSNTGPSFSNVLFASSVLSMRSSAPTIQPQRTRDACGNGDVVRAESSVMCWNGEAWKIGGSPVSGNDTQAIFRLLASSNSHLQLLDAIRSVSGPFSLIFLRQWSDRSCFYFCRDRLGRRSLLQRRDLEQGSLSFCSVGDGQSGWEEVPADGIYWTELGVEEETGQFRPENLALVRELWTTGPQSRDENMVSSLGLFNMSVPNIALNVASNLAATEGTALLTSVDRATESQACDTSISTASECLVGTVKATKIMRDSVDESTEAPAITGPDPVSMATITLANTVAGSTNAEARENFAPASSKLAQASATQRNGTIPLPSIPLSLPNGVKTSEHGPKGGVNEKCVSGTLLGVPAHYDIFPGSRSIQCSSHRLRLLLCDSLRLRTSNIPEMAADYLLKERNMRSSIGAPSSGFSELGSAAWCAKTQRHGSYSETRISDASDVESLREKLLGGSFQNTGNLRGTGFSQSNAQEADARGGEQPSAVPGSRVRFPGPCCENTETPCCSLGTEQQSLGAGSDVLQALNISKAKVAVLFSGGLDCTVLARLLSDILPAGEEIDLINVAFENPRIAGQFSKEKRIVPDIYEECPDRITGRRAFEELKGCCPERRWRFIAANIPFSETSAHKDTVVALMAPHNTEMDLSIANALYFAARGTGHFYTSWESDSASTNPPATVGTTAARVLFSGLGADELFGGYIRHSTAFSRRGYAGLVEELRLDMARIGQRNLGRDDRVLSHWSREVRFPFLDEDLVRWAIQTPVQDKCDFHVDDELYGGIEAAKRVLRLVADDLGLHGAAREKKRAIQFGARTAKMQSGRVKGTAAI</sequence>
<dbReference type="OrthoDB" id="10252281at2759"/>
<evidence type="ECO:0000313" key="6">
    <source>
        <dbReference type="EMBL" id="KKA30800.1"/>
    </source>
</evidence>
<evidence type="ECO:0000256" key="4">
    <source>
        <dbReference type="SAM" id="MobiDB-lite"/>
    </source>
</evidence>
<dbReference type="Pfam" id="PF00733">
    <property type="entry name" value="Asn_synthase"/>
    <property type="match status" value="1"/>
</dbReference>
<organism evidence="6 7">
    <name type="scientific">Thielaviopsis punctulata</name>
    <dbReference type="NCBI Taxonomy" id="72032"/>
    <lineage>
        <taxon>Eukaryota</taxon>
        <taxon>Fungi</taxon>
        <taxon>Dikarya</taxon>
        <taxon>Ascomycota</taxon>
        <taxon>Pezizomycotina</taxon>
        <taxon>Sordariomycetes</taxon>
        <taxon>Hypocreomycetidae</taxon>
        <taxon>Microascales</taxon>
        <taxon>Ceratocystidaceae</taxon>
        <taxon>Thielaviopsis</taxon>
    </lineage>
</organism>
<dbReference type="PROSITE" id="PS51278">
    <property type="entry name" value="GATASE_TYPE_2"/>
    <property type="match status" value="1"/>
</dbReference>
<dbReference type="EMBL" id="LAEV01000225">
    <property type="protein sequence ID" value="KKA30800.1"/>
    <property type="molecule type" value="Genomic_DNA"/>
</dbReference>
<name>A0A0F4ZKQ7_9PEZI</name>
<feature type="domain" description="Glutamine amidotransferase type-2" evidence="5">
    <location>
        <begin position="2"/>
        <end position="226"/>
    </location>
</feature>
<dbReference type="PANTHER" id="PTHR45937:SF1">
    <property type="entry name" value="ASPARAGINE SYNTHETASE DOMAIN-CONTAINING PROTEIN 1"/>
    <property type="match status" value="1"/>
</dbReference>
<dbReference type="AlphaFoldDB" id="A0A0F4ZKQ7"/>
<feature type="region of interest" description="Disordered" evidence="4">
    <location>
        <begin position="499"/>
        <end position="532"/>
    </location>
</feature>
<keyword evidence="7" id="KW-1185">Reference proteome</keyword>
<evidence type="ECO:0000256" key="3">
    <source>
        <dbReference type="ARBA" id="ARBA00022962"/>
    </source>
</evidence>
<feature type="compositionally biased region" description="Polar residues" evidence="4">
    <location>
        <begin position="499"/>
        <end position="517"/>
    </location>
</feature>
<reference evidence="6 7" key="1">
    <citation type="submission" date="2015-03" db="EMBL/GenBank/DDBJ databases">
        <authorList>
            <person name="Radwan O."/>
            <person name="Al-Naeli F.A."/>
            <person name="Rendon G.A."/>
            <person name="Fields C."/>
        </authorList>
    </citation>
    <scope>NUCLEOTIDE SEQUENCE [LARGE SCALE GENOMIC DNA]</scope>
    <source>
        <strain evidence="6">CR-DP1</strain>
    </source>
</reference>
<dbReference type="InterPro" id="IPR051857">
    <property type="entry name" value="Asn_synthetase_domain"/>
</dbReference>
<evidence type="ECO:0000256" key="1">
    <source>
        <dbReference type="ARBA" id="ARBA00022605"/>
    </source>
</evidence>
<evidence type="ECO:0000256" key="2">
    <source>
        <dbReference type="ARBA" id="ARBA00022888"/>
    </source>
</evidence>